<dbReference type="OrthoDB" id="7872326at2"/>
<gene>
    <name evidence="1" type="ORF">C9E81_03615</name>
</gene>
<accession>A0A3M0MJ82</accession>
<comment type="caution">
    <text evidence="1">The sequence shown here is derived from an EMBL/GenBank/DDBJ whole genome shotgun (WGS) entry which is preliminary data.</text>
</comment>
<sequence>MNIDEMQRYLSAHGVEEGELYTLGRLGGGEVDGIEKIDGKWFTYFSERGKKETMRNAQVKPKRANMW</sequence>
<keyword evidence="2" id="KW-1185">Reference proteome</keyword>
<proteinExistence type="predicted"/>
<name>A0A3M0MJ82_9RHOB</name>
<dbReference type="Proteomes" id="UP000273516">
    <property type="component" value="Unassembled WGS sequence"/>
</dbReference>
<dbReference type="AlphaFoldDB" id="A0A3M0MJ82"/>
<dbReference type="EMBL" id="QOKZ01000001">
    <property type="protein sequence ID" value="RMC37832.1"/>
    <property type="molecule type" value="Genomic_DNA"/>
</dbReference>
<organism evidence="1 2">
    <name type="scientific">Paracoccus alkanivorans</name>
    <dbReference type="NCBI Taxonomy" id="2116655"/>
    <lineage>
        <taxon>Bacteria</taxon>
        <taxon>Pseudomonadati</taxon>
        <taxon>Pseudomonadota</taxon>
        <taxon>Alphaproteobacteria</taxon>
        <taxon>Rhodobacterales</taxon>
        <taxon>Paracoccaceae</taxon>
        <taxon>Paracoccus</taxon>
    </lineage>
</organism>
<reference evidence="1 2" key="1">
    <citation type="submission" date="2018-07" db="EMBL/GenBank/DDBJ databases">
        <authorList>
            <person name="Zhang Y."/>
            <person name="Wang L."/>
            <person name="Ma S."/>
        </authorList>
    </citation>
    <scope>NUCLEOTIDE SEQUENCE [LARGE SCALE GENOMIC DNA]</scope>
    <source>
        <strain evidence="1 2">4-2</strain>
    </source>
</reference>
<protein>
    <submittedName>
        <fullName evidence="1">Uncharacterized protein</fullName>
    </submittedName>
</protein>
<evidence type="ECO:0000313" key="1">
    <source>
        <dbReference type="EMBL" id="RMC37832.1"/>
    </source>
</evidence>
<evidence type="ECO:0000313" key="2">
    <source>
        <dbReference type="Proteomes" id="UP000273516"/>
    </source>
</evidence>
<dbReference type="RefSeq" id="WP_122110916.1">
    <property type="nucleotide sequence ID" value="NZ_QOKZ01000001.1"/>
</dbReference>